<evidence type="ECO:0000313" key="4">
    <source>
        <dbReference type="Proteomes" id="UP000749559"/>
    </source>
</evidence>
<dbReference type="SUPFAM" id="SSF48403">
    <property type="entry name" value="Ankyrin repeat"/>
    <property type="match status" value="1"/>
</dbReference>
<name>A0A8J1T5A3_OWEFU</name>
<dbReference type="EMBL" id="CAIIXF020000005">
    <property type="protein sequence ID" value="CAH1784599.1"/>
    <property type="molecule type" value="Genomic_DNA"/>
</dbReference>
<organism evidence="3 4">
    <name type="scientific">Owenia fusiformis</name>
    <name type="common">Polychaete worm</name>
    <dbReference type="NCBI Taxonomy" id="6347"/>
    <lineage>
        <taxon>Eukaryota</taxon>
        <taxon>Metazoa</taxon>
        <taxon>Spiralia</taxon>
        <taxon>Lophotrochozoa</taxon>
        <taxon>Annelida</taxon>
        <taxon>Polychaeta</taxon>
        <taxon>Sedentaria</taxon>
        <taxon>Canalipalpata</taxon>
        <taxon>Sabellida</taxon>
        <taxon>Oweniida</taxon>
        <taxon>Oweniidae</taxon>
        <taxon>Owenia</taxon>
    </lineage>
</organism>
<dbReference type="Pfam" id="PF12796">
    <property type="entry name" value="Ank_2"/>
    <property type="match status" value="1"/>
</dbReference>
<keyword evidence="2" id="KW-0040">ANK repeat</keyword>
<dbReference type="InterPro" id="IPR002110">
    <property type="entry name" value="Ankyrin_rpt"/>
</dbReference>
<dbReference type="Pfam" id="PF13857">
    <property type="entry name" value="Ank_5"/>
    <property type="match status" value="1"/>
</dbReference>
<dbReference type="PANTHER" id="PTHR24173">
    <property type="entry name" value="ANKYRIN REPEAT CONTAINING"/>
    <property type="match status" value="1"/>
</dbReference>
<dbReference type="PROSITE" id="PS50088">
    <property type="entry name" value="ANK_REPEAT"/>
    <property type="match status" value="4"/>
</dbReference>
<gene>
    <name evidence="3" type="ORF">OFUS_LOCUS10768</name>
</gene>
<dbReference type="AlphaFoldDB" id="A0A8J1T5A3"/>
<protein>
    <submittedName>
        <fullName evidence="3">Uncharacterized protein</fullName>
    </submittedName>
</protein>
<evidence type="ECO:0000256" key="2">
    <source>
        <dbReference type="ARBA" id="ARBA00023043"/>
    </source>
</evidence>
<reference evidence="3" key="1">
    <citation type="submission" date="2022-03" db="EMBL/GenBank/DDBJ databases">
        <authorList>
            <person name="Martin C."/>
        </authorList>
    </citation>
    <scope>NUCLEOTIDE SEQUENCE</scope>
</reference>
<dbReference type="OrthoDB" id="7464126at2759"/>
<evidence type="ECO:0000313" key="3">
    <source>
        <dbReference type="EMBL" id="CAH1784599.1"/>
    </source>
</evidence>
<keyword evidence="4" id="KW-1185">Reference proteome</keyword>
<accession>A0A8J1T5A3</accession>
<dbReference type="PROSITE" id="PS50297">
    <property type="entry name" value="ANK_REP_REGION"/>
    <property type="match status" value="4"/>
</dbReference>
<dbReference type="Proteomes" id="UP000749559">
    <property type="component" value="Unassembled WGS sequence"/>
</dbReference>
<dbReference type="PANTHER" id="PTHR24173:SF74">
    <property type="entry name" value="ANKYRIN REPEAT DOMAIN-CONTAINING PROTEIN 16"/>
    <property type="match status" value="1"/>
</dbReference>
<dbReference type="GO" id="GO:0000151">
    <property type="term" value="C:ubiquitin ligase complex"/>
    <property type="evidence" value="ECO:0007669"/>
    <property type="project" value="TreeGrafter"/>
</dbReference>
<keyword evidence="1" id="KW-0677">Repeat</keyword>
<dbReference type="GO" id="GO:0006511">
    <property type="term" value="P:ubiquitin-dependent protein catabolic process"/>
    <property type="evidence" value="ECO:0007669"/>
    <property type="project" value="TreeGrafter"/>
</dbReference>
<sequence>MPSMYMDDHINGYANGKGSGGYGEGYTNDTYYTDTLNPSKPDSPGADISKTYVHLKQTTDKTKKTIIMSGRLKSAIKANQIEKVSKLLDRAGDLAGRQCDNYFEPSCTDKCLSFGRSEMEPENALHYATRLGRTQIVKMMLQRGASVNLRTHNGDSPLHIAATLGNNDIAAVLIIHGADLYAKDALGWTSIHRAAESGHMNMVQFLMDAGKPEDVDALSAELETPLHLACWWDRPQMAFELLQLGAKVNAQNKRGDTPLHYCAICHST</sequence>
<evidence type="ECO:0000256" key="1">
    <source>
        <dbReference type="ARBA" id="ARBA00022737"/>
    </source>
</evidence>
<dbReference type="InterPro" id="IPR036770">
    <property type="entry name" value="Ankyrin_rpt-contain_sf"/>
</dbReference>
<comment type="caution">
    <text evidence="3">The sequence shown here is derived from an EMBL/GenBank/DDBJ whole genome shotgun (WGS) entry which is preliminary data.</text>
</comment>
<dbReference type="Gene3D" id="1.25.40.20">
    <property type="entry name" value="Ankyrin repeat-containing domain"/>
    <property type="match status" value="2"/>
</dbReference>
<proteinExistence type="predicted"/>
<dbReference type="SMART" id="SM00248">
    <property type="entry name" value="ANK"/>
    <property type="match status" value="4"/>
</dbReference>